<keyword evidence="1" id="KW-0175">Coiled coil</keyword>
<keyword evidence="3" id="KW-1185">Reference proteome</keyword>
<feature type="transmembrane region" description="Helical" evidence="2">
    <location>
        <begin position="370"/>
        <end position="388"/>
    </location>
</feature>
<dbReference type="AlphaFoldDB" id="A0A915ECE1"/>
<evidence type="ECO:0000313" key="3">
    <source>
        <dbReference type="Proteomes" id="UP000887574"/>
    </source>
</evidence>
<name>A0A915ECE1_9BILA</name>
<keyword evidence="2" id="KW-0472">Membrane</keyword>
<feature type="transmembrane region" description="Helical" evidence="2">
    <location>
        <begin position="429"/>
        <end position="449"/>
    </location>
</feature>
<reference evidence="4" key="1">
    <citation type="submission" date="2022-11" db="UniProtKB">
        <authorList>
            <consortium name="WormBaseParasite"/>
        </authorList>
    </citation>
    <scope>IDENTIFICATION</scope>
</reference>
<accession>A0A915ECE1</accession>
<keyword evidence="2" id="KW-0812">Transmembrane</keyword>
<evidence type="ECO:0000313" key="4">
    <source>
        <dbReference type="WBParaSite" id="jg3802.2"/>
    </source>
</evidence>
<protein>
    <submittedName>
        <fullName evidence="4">F-box domain-containing protein</fullName>
    </submittedName>
</protein>
<dbReference type="Proteomes" id="UP000887574">
    <property type="component" value="Unplaced"/>
</dbReference>
<keyword evidence="2" id="KW-1133">Transmembrane helix</keyword>
<evidence type="ECO:0000256" key="1">
    <source>
        <dbReference type="SAM" id="Coils"/>
    </source>
</evidence>
<evidence type="ECO:0000256" key="2">
    <source>
        <dbReference type="SAM" id="Phobius"/>
    </source>
</evidence>
<feature type="coiled-coil region" evidence="1">
    <location>
        <begin position="467"/>
        <end position="501"/>
    </location>
</feature>
<organism evidence="3 4">
    <name type="scientific">Ditylenchus dipsaci</name>
    <dbReference type="NCBI Taxonomy" id="166011"/>
    <lineage>
        <taxon>Eukaryota</taxon>
        <taxon>Metazoa</taxon>
        <taxon>Ecdysozoa</taxon>
        <taxon>Nematoda</taxon>
        <taxon>Chromadorea</taxon>
        <taxon>Rhabditida</taxon>
        <taxon>Tylenchina</taxon>
        <taxon>Tylenchomorpha</taxon>
        <taxon>Sphaerularioidea</taxon>
        <taxon>Anguinidae</taxon>
        <taxon>Anguininae</taxon>
        <taxon>Ditylenchus</taxon>
    </lineage>
</organism>
<dbReference type="WBParaSite" id="jg3802.2">
    <property type="protein sequence ID" value="jg3802.2"/>
    <property type="gene ID" value="jg3802"/>
</dbReference>
<feature type="transmembrane region" description="Helical" evidence="2">
    <location>
        <begin position="400"/>
        <end position="417"/>
    </location>
</feature>
<proteinExistence type="predicted"/>
<sequence length="522" mass="59782">MTLISVDKNLREITKKRQGVKPLEYKLIREFNTKEEFKQWFEAGECKNWTGLDIRDLQKFCTENYVCKFGRSRKFNCRMKLRVRQPQSSLKVLVEVSKGSHSHLEIKQECIDFGPVVTSGEFYYAALTASTSDQVTIMTHGNRYGRVRLENTRMFFEAPSNVYVFYLLDGKLEVKHFALGRGSTLEDKKGIQALPFEVMSLQEKSFLNRIFGGSKFGFFSSSCEPLTESSKSKAENCECDQQSVCVYDAGLGAREEIAPDEQLYSSMVNMAYCNRFTNSGSKLIIQSPWGDKICVTNSIGQMVYKQVQIWQKSWDFTIKECQAFSMDPLNLRAPTPAVTELPRETSSSDYEIEVWYGRIYDYACSKRCKLFIAKFLIPYSFLFVAKINRFWIFSKKATVSIVRFGIVVVVAVLVCLYENSLPGLLENVFLLVSTWTCSVVGLFTVNAVPQVEDAEEDERQGLAPGLLNAQNQQIAELQKQNQELQNQIQELRYEYARLACITGVIIICLLAYIFQDYLSKYI</sequence>
<feature type="transmembrane region" description="Helical" evidence="2">
    <location>
        <begin position="495"/>
        <end position="514"/>
    </location>
</feature>